<feature type="compositionally biased region" description="Basic and acidic residues" evidence="8">
    <location>
        <begin position="323"/>
        <end position="342"/>
    </location>
</feature>
<feature type="transmembrane region" description="Helical" evidence="9">
    <location>
        <begin position="136"/>
        <end position="158"/>
    </location>
</feature>
<evidence type="ECO:0000256" key="7">
    <source>
        <dbReference type="SAM" id="Coils"/>
    </source>
</evidence>
<feature type="transmembrane region" description="Helical" evidence="9">
    <location>
        <begin position="274"/>
        <end position="296"/>
    </location>
</feature>
<evidence type="ECO:0000313" key="11">
    <source>
        <dbReference type="Proteomes" id="UP000054350"/>
    </source>
</evidence>
<reference evidence="11" key="2">
    <citation type="submission" date="2009-11" db="EMBL/GenBank/DDBJ databases">
        <title>The Genome Sequence of Allomyces macrogynus strain ATCC 38327.</title>
        <authorList>
            <consortium name="The Broad Institute Genome Sequencing Platform"/>
            <person name="Russ C."/>
            <person name="Cuomo C."/>
            <person name="Shea T."/>
            <person name="Young S.K."/>
            <person name="Zeng Q."/>
            <person name="Koehrsen M."/>
            <person name="Haas B."/>
            <person name="Borodovsky M."/>
            <person name="Guigo R."/>
            <person name="Alvarado L."/>
            <person name="Berlin A."/>
            <person name="Borenstein D."/>
            <person name="Chen Z."/>
            <person name="Engels R."/>
            <person name="Freedman E."/>
            <person name="Gellesch M."/>
            <person name="Goldberg J."/>
            <person name="Griggs A."/>
            <person name="Gujja S."/>
            <person name="Heiman D."/>
            <person name="Hepburn T."/>
            <person name="Howarth C."/>
            <person name="Jen D."/>
            <person name="Larson L."/>
            <person name="Lewis B."/>
            <person name="Mehta T."/>
            <person name="Park D."/>
            <person name="Pearson M."/>
            <person name="Roberts A."/>
            <person name="Saif S."/>
            <person name="Shenoy N."/>
            <person name="Sisk P."/>
            <person name="Stolte C."/>
            <person name="Sykes S."/>
            <person name="Walk T."/>
            <person name="White J."/>
            <person name="Yandava C."/>
            <person name="Burger G."/>
            <person name="Gray M.W."/>
            <person name="Holland P.W.H."/>
            <person name="King N."/>
            <person name="Lang F.B.F."/>
            <person name="Roger A.J."/>
            <person name="Ruiz-Trillo I."/>
            <person name="Lander E."/>
            <person name="Nusbaum C."/>
        </authorList>
    </citation>
    <scope>NUCLEOTIDE SEQUENCE [LARGE SCALE GENOMIC DNA]</scope>
    <source>
        <strain evidence="11">ATCC 38327</strain>
    </source>
</reference>
<dbReference type="PANTHER" id="PTHR31632">
    <property type="entry name" value="IRON TRANSPORTER FTH1"/>
    <property type="match status" value="1"/>
</dbReference>
<dbReference type="Proteomes" id="UP000054350">
    <property type="component" value="Unassembled WGS sequence"/>
</dbReference>
<comment type="similarity">
    <text evidence="2">Belongs to the oxidase-dependent Fe transporter (OFeT) (TC 9.A.10.1) family.</text>
</comment>
<evidence type="ECO:0000256" key="4">
    <source>
        <dbReference type="ARBA" id="ARBA00022692"/>
    </source>
</evidence>
<feature type="transmembrane region" description="Helical" evidence="9">
    <location>
        <begin position="50"/>
        <end position="77"/>
    </location>
</feature>
<evidence type="ECO:0000256" key="6">
    <source>
        <dbReference type="ARBA" id="ARBA00023136"/>
    </source>
</evidence>
<keyword evidence="3" id="KW-0408">Iron</keyword>
<keyword evidence="5 9" id="KW-1133">Transmembrane helix</keyword>
<evidence type="ECO:0000313" key="10">
    <source>
        <dbReference type="EMBL" id="KNE55529.1"/>
    </source>
</evidence>
<reference evidence="10 11" key="1">
    <citation type="submission" date="2009-11" db="EMBL/GenBank/DDBJ databases">
        <title>Annotation of Allomyces macrogynus ATCC 38327.</title>
        <authorList>
            <consortium name="The Broad Institute Genome Sequencing Platform"/>
            <person name="Russ C."/>
            <person name="Cuomo C."/>
            <person name="Burger G."/>
            <person name="Gray M.W."/>
            <person name="Holland P.W.H."/>
            <person name="King N."/>
            <person name="Lang F.B.F."/>
            <person name="Roger A.J."/>
            <person name="Ruiz-Trillo I."/>
            <person name="Young S.K."/>
            <person name="Zeng Q."/>
            <person name="Gargeya S."/>
            <person name="Fitzgerald M."/>
            <person name="Haas B."/>
            <person name="Abouelleil A."/>
            <person name="Alvarado L."/>
            <person name="Arachchi H.M."/>
            <person name="Berlin A."/>
            <person name="Chapman S.B."/>
            <person name="Gearin G."/>
            <person name="Goldberg J."/>
            <person name="Griggs A."/>
            <person name="Gujja S."/>
            <person name="Hansen M."/>
            <person name="Heiman D."/>
            <person name="Howarth C."/>
            <person name="Larimer J."/>
            <person name="Lui A."/>
            <person name="MacDonald P.J.P."/>
            <person name="McCowen C."/>
            <person name="Montmayeur A."/>
            <person name="Murphy C."/>
            <person name="Neiman D."/>
            <person name="Pearson M."/>
            <person name="Priest M."/>
            <person name="Roberts A."/>
            <person name="Saif S."/>
            <person name="Shea T."/>
            <person name="Sisk P."/>
            <person name="Stolte C."/>
            <person name="Sykes S."/>
            <person name="Wortman J."/>
            <person name="Nusbaum C."/>
            <person name="Birren B."/>
        </authorList>
    </citation>
    <scope>NUCLEOTIDE SEQUENCE [LARGE SCALE GENOMIC DNA]</scope>
    <source>
        <strain evidence="10 11">ATCC 38327</strain>
    </source>
</reference>
<dbReference type="Pfam" id="PF03239">
    <property type="entry name" value="FTR1"/>
    <property type="match status" value="1"/>
</dbReference>
<gene>
    <name evidence="10" type="ORF">AMAG_01416</name>
</gene>
<keyword evidence="3" id="KW-0813">Transport</keyword>
<dbReference type="VEuPathDB" id="FungiDB:AMAG_01416"/>
<keyword evidence="7" id="KW-0175">Coiled coil</keyword>
<feature type="transmembrane region" description="Helical" evidence="9">
    <location>
        <begin position="199"/>
        <end position="219"/>
    </location>
</feature>
<feature type="transmembrane region" description="Helical" evidence="9">
    <location>
        <begin position="6"/>
        <end position="29"/>
    </location>
</feature>
<feature type="coiled-coil region" evidence="7">
    <location>
        <begin position="215"/>
        <end position="242"/>
    </location>
</feature>
<dbReference type="AlphaFoldDB" id="A0A0L0RZQ2"/>
<dbReference type="STRING" id="578462.A0A0L0RZQ2"/>
<name>A0A0L0RZQ2_ALLM3</name>
<dbReference type="OMA" id="TSMQIFL"/>
<evidence type="ECO:0000256" key="9">
    <source>
        <dbReference type="SAM" id="Phobius"/>
    </source>
</evidence>
<dbReference type="PANTHER" id="PTHR31632:SF2">
    <property type="entry name" value="PLASMA MEMBRANE IRON PERMEASE"/>
    <property type="match status" value="1"/>
</dbReference>
<comment type="subcellular location">
    <subcellularLocation>
        <location evidence="1">Membrane</location>
        <topology evidence="1">Multi-pass membrane protein</topology>
    </subcellularLocation>
</comment>
<dbReference type="GO" id="GO:0033573">
    <property type="term" value="C:high-affinity iron permease complex"/>
    <property type="evidence" value="ECO:0007669"/>
    <property type="project" value="InterPro"/>
</dbReference>
<proteinExistence type="inferred from homology"/>
<accession>A0A0L0RZQ2</accession>
<feature type="region of interest" description="Disordered" evidence="8">
    <location>
        <begin position="308"/>
        <end position="342"/>
    </location>
</feature>
<dbReference type="EMBL" id="GG745329">
    <property type="protein sequence ID" value="KNE55529.1"/>
    <property type="molecule type" value="Genomic_DNA"/>
</dbReference>
<feature type="transmembrane region" description="Helical" evidence="9">
    <location>
        <begin position="89"/>
        <end position="109"/>
    </location>
</feature>
<keyword evidence="4 9" id="KW-0812">Transmembrane</keyword>
<keyword evidence="3" id="KW-0406">Ion transport</keyword>
<dbReference type="InterPro" id="IPR004923">
    <property type="entry name" value="FTR1/Fip1/EfeU"/>
</dbReference>
<keyword evidence="6 9" id="KW-0472">Membrane</keyword>
<protein>
    <submittedName>
        <fullName evidence="10">FTR1 family protein</fullName>
    </submittedName>
</protein>
<dbReference type="eggNOG" id="ENOG502QQWE">
    <property type="taxonomic scope" value="Eukaryota"/>
</dbReference>
<organism evidence="10 11">
    <name type="scientific">Allomyces macrogynus (strain ATCC 38327)</name>
    <name type="common">Allomyces javanicus var. macrogynus</name>
    <dbReference type="NCBI Taxonomy" id="578462"/>
    <lineage>
        <taxon>Eukaryota</taxon>
        <taxon>Fungi</taxon>
        <taxon>Fungi incertae sedis</taxon>
        <taxon>Blastocladiomycota</taxon>
        <taxon>Blastocladiomycetes</taxon>
        <taxon>Blastocladiales</taxon>
        <taxon>Blastocladiaceae</taxon>
        <taxon>Allomyces</taxon>
    </lineage>
</organism>
<evidence type="ECO:0000256" key="5">
    <source>
        <dbReference type="ARBA" id="ARBA00022989"/>
    </source>
</evidence>
<keyword evidence="3" id="KW-0410">Iron transport</keyword>
<feature type="transmembrane region" description="Helical" evidence="9">
    <location>
        <begin position="164"/>
        <end position="187"/>
    </location>
</feature>
<evidence type="ECO:0000256" key="2">
    <source>
        <dbReference type="ARBA" id="ARBA00008333"/>
    </source>
</evidence>
<dbReference type="OrthoDB" id="4364at2759"/>
<evidence type="ECO:0000256" key="3">
    <source>
        <dbReference type="ARBA" id="ARBA00022496"/>
    </source>
</evidence>
<evidence type="ECO:0000256" key="1">
    <source>
        <dbReference type="ARBA" id="ARBA00004141"/>
    </source>
</evidence>
<sequence>MVNTIFSVPAFVVFLRETLEAAIILAVLLTFINKLLVDHEAMRKRVVRQVWIGTAAGLLLTVLLGVIFIVVFTTLAVDLWENVEAVWEAVFQLIAVVLITVMAFTMVQVEHWQAKWERKLRQATSEALESVERKKWAMILLPFTVILREGLEAIVLLGGTAASASATAVILPAITGIAGGCLLGYLLFKGGNQLILRRFMLFSTVFLLFVAAGLCGNAAHEIEELVEDAEEAEGATEDYSDEGYVWNITDPAFDEEEGGFFSVMNSLFGWRHKATVATTVAYFGYWVFALAGLWWWRKRQNRKMLADGVLEDGQDSSDATMKGGEKSPEPSDDDTGKERLVQ</sequence>
<keyword evidence="11" id="KW-1185">Reference proteome</keyword>
<evidence type="ECO:0000256" key="8">
    <source>
        <dbReference type="SAM" id="MobiDB-lite"/>
    </source>
</evidence>
<dbReference type="GO" id="GO:0015093">
    <property type="term" value="F:ferrous iron transmembrane transporter activity"/>
    <property type="evidence" value="ECO:0007669"/>
    <property type="project" value="TreeGrafter"/>
</dbReference>